<dbReference type="SUPFAM" id="SSF64076">
    <property type="entry name" value="MTH938-like"/>
    <property type="match status" value="1"/>
</dbReference>
<evidence type="ECO:0000313" key="1">
    <source>
        <dbReference type="EMBL" id="SCU75949.1"/>
    </source>
</evidence>
<dbReference type="EMBL" id="FMSH01000181">
    <property type="protein sequence ID" value="SCU75949.1"/>
    <property type="molecule type" value="Genomic_DNA"/>
</dbReference>
<proteinExistence type="predicted"/>
<accession>A0A1K0JDD9</accession>
<gene>
    <name evidence="1" type="ORF">CNECB9_2610024</name>
</gene>
<sequence>MRFEAFSFGTICIDGVTYDHDVVIDHGKVRKRKKGPSKPFREAFGHTPLSIQEDIPWNCSRLVVGTGTGALPVMDEVKREAKRRHVELVIQPTADAIETLESNPRGANAILHLTC</sequence>
<dbReference type="Gene3D" id="3.40.1230.10">
    <property type="entry name" value="MTH938-like"/>
    <property type="match status" value="1"/>
</dbReference>
<name>A0A1K0JDD9_CUPNE</name>
<protein>
    <submittedName>
        <fullName evidence="1">Uncharacterized protein</fullName>
    </submittedName>
</protein>
<dbReference type="InterPro" id="IPR036748">
    <property type="entry name" value="MTH938-like_sf"/>
</dbReference>
<dbReference type="AlphaFoldDB" id="A0A1K0JDD9"/>
<reference evidence="1" key="1">
    <citation type="submission" date="2016-09" db="EMBL/GenBank/DDBJ databases">
        <authorList>
            <person name="Capua I."/>
            <person name="De Benedictis P."/>
            <person name="Joannis T."/>
            <person name="Lombin L.H."/>
            <person name="Cattoli G."/>
        </authorList>
    </citation>
    <scope>NUCLEOTIDE SEQUENCE</scope>
    <source>
        <strain evidence="1">B9</strain>
    </source>
</reference>
<dbReference type="Pfam" id="PF04430">
    <property type="entry name" value="DUF498"/>
    <property type="match status" value="1"/>
</dbReference>
<dbReference type="InterPro" id="IPR007523">
    <property type="entry name" value="NDUFAF3/AAMDC"/>
</dbReference>
<dbReference type="RefSeq" id="WP_340524961.1">
    <property type="nucleotide sequence ID" value="NZ_FMSH01000181.1"/>
</dbReference>
<organism evidence="1">
    <name type="scientific">Cupriavidus necator</name>
    <name type="common">Alcaligenes eutrophus</name>
    <name type="synonym">Ralstonia eutropha</name>
    <dbReference type="NCBI Taxonomy" id="106590"/>
    <lineage>
        <taxon>Bacteria</taxon>
        <taxon>Pseudomonadati</taxon>
        <taxon>Pseudomonadota</taxon>
        <taxon>Betaproteobacteria</taxon>
        <taxon>Burkholderiales</taxon>
        <taxon>Burkholderiaceae</taxon>
        <taxon>Cupriavidus</taxon>
    </lineage>
</organism>